<feature type="domain" description="Ig-like" evidence="12">
    <location>
        <begin position="294"/>
        <end position="416"/>
    </location>
</feature>
<evidence type="ECO:0000256" key="11">
    <source>
        <dbReference type="SAM" id="SignalP"/>
    </source>
</evidence>
<evidence type="ECO:0000256" key="9">
    <source>
        <dbReference type="SAM" id="MobiDB-lite"/>
    </source>
</evidence>
<proteinExistence type="predicted"/>
<dbReference type="Pfam" id="PF07686">
    <property type="entry name" value="V-set"/>
    <property type="match status" value="3"/>
</dbReference>
<dbReference type="GO" id="GO:0016020">
    <property type="term" value="C:membrane"/>
    <property type="evidence" value="ECO:0007669"/>
    <property type="project" value="UniProtKB-SubCell"/>
</dbReference>
<dbReference type="AlphaFoldDB" id="A0A668AYW0"/>
<keyword evidence="8" id="KW-0393">Immunoglobulin domain</keyword>
<dbReference type="PANTHER" id="PTHR12207">
    <property type="entry name" value="V-SET AND TRANSMEMBRANE DOMAIN-CONTAINING PROTEIN"/>
    <property type="match status" value="1"/>
</dbReference>
<evidence type="ECO:0000256" key="7">
    <source>
        <dbReference type="ARBA" id="ARBA00023157"/>
    </source>
</evidence>
<feature type="domain" description="Ig-like" evidence="12">
    <location>
        <begin position="426"/>
        <end position="537"/>
    </location>
</feature>
<keyword evidence="6 10" id="KW-0472">Membrane</keyword>
<dbReference type="SMART" id="SM00408">
    <property type="entry name" value="IGc2"/>
    <property type="match status" value="4"/>
</dbReference>
<feature type="signal peptide" evidence="11">
    <location>
        <begin position="1"/>
        <end position="27"/>
    </location>
</feature>
<feature type="domain" description="Ig-like" evidence="12">
    <location>
        <begin position="783"/>
        <end position="906"/>
    </location>
</feature>
<feature type="region of interest" description="Disordered" evidence="9">
    <location>
        <begin position="513"/>
        <end position="534"/>
    </location>
</feature>
<sequence>MRCFLQSLWRASVLFCLGLLVIHCGEARVLTEVPPGPLYRVVDSELSISCNVSGFRNNNTKKEFEFRMYRPANPNSEINIISSREKDFSYAIFDQRVRNKEVTLEYVSPNSVFFKIKHLQKGDEGEYECFAINIESGYDGIYAAKITVKVIDNSLIVSSPMPPSVSHNEGDTLTLTCQASSNTVQHTHLSVTWYLHKDGEDLAHPIISLDRDFTLSPGQGFEGRYQSGLIQLDKVGEATYRLTMAQLEPSDQGKIHCQAEEWIQDPDRSWYSIAQKDAEATTLTVKAKVVSDKSSLVVTISAQQTGLQEGQELSLSCSVDAQDIAERFFSVAWLREGVELARIGPTGVLSVGPLYSGREKKGELRASRIRNQDHQLILQPVGTSDQGEYMCRAWPEDRDADGRFTQGAAKDSNSLSVTISAAESGLSVEMEKKNVRVNEGDRLQLTCKVRGVKSQLSVTWQHKSTPAGISNVIALTQEGVMVVGPNFAERKVVAMRPATDTFTLELNELTPSDSGSYQCTVTEGTTSNSQSDSGNVSVTAVESLLKVRLTNRNPVVTVGDEVELVCRLNGPRLPVTLRWSVKRGDSSPDTILTLAPNGDIDWSGDQSRYQLKSENFGDEVQQTLLITGASHREAALYRCEVSVFLENRHKRIPPSNLLALMVKNPVSKLALASTPTVKGDINTDIEITCSVTKPTSTTSRFAVTWLVQQQAKTMTILTSDRDGVVTFGPQVESSQGQRISMMRSEGPSFDLTIRQARIGDSGLYFCRVVEWLQDPRGQWYELPPVNKTTELNLTEPLSHLSVEKEDMNLNVTGSQDFSIPCHITAQPSQSSAIQVTWFWQKETDTEQLPIFTVYRNSTLEDRSGRGNRLRFDHPVPNHFNLTVLKSIPGDSGLYFCEAEEWLLSLSQGWRKVAVDKSGNLSVSVHTEGKHNINFIALGVPIAVIVCLVIAVIFLGLKICRGQTSGAKKPNDSLWAEKHPLEPKPSPE</sequence>
<dbReference type="CDD" id="cd00099">
    <property type="entry name" value="IgV"/>
    <property type="match status" value="2"/>
</dbReference>
<dbReference type="SUPFAM" id="SSF48726">
    <property type="entry name" value="Immunoglobulin"/>
    <property type="match status" value="7"/>
</dbReference>
<evidence type="ECO:0000313" key="14">
    <source>
        <dbReference type="Proteomes" id="UP000472263"/>
    </source>
</evidence>
<evidence type="ECO:0000256" key="1">
    <source>
        <dbReference type="ARBA" id="ARBA00004479"/>
    </source>
</evidence>
<feature type="domain" description="Ig-like" evidence="12">
    <location>
        <begin position="160"/>
        <end position="260"/>
    </location>
</feature>
<dbReference type="Ensembl" id="ENSMMDT00005054864.1">
    <property type="protein sequence ID" value="ENSMMDP00005053821.1"/>
    <property type="gene ID" value="ENSMMDG00005024198.1"/>
</dbReference>
<comment type="subcellular location">
    <subcellularLocation>
        <location evidence="1">Membrane</location>
        <topology evidence="1">Single-pass type I membrane protein</topology>
    </subcellularLocation>
</comment>
<feature type="compositionally biased region" description="Basic and acidic residues" evidence="9">
    <location>
        <begin position="968"/>
        <end position="987"/>
    </location>
</feature>
<dbReference type="Pfam" id="PF13927">
    <property type="entry name" value="Ig_3"/>
    <property type="match status" value="1"/>
</dbReference>
<keyword evidence="7" id="KW-1015">Disulfide bond</keyword>
<feature type="chain" id="PRO_5025548531" evidence="11">
    <location>
        <begin position="28"/>
        <end position="987"/>
    </location>
</feature>
<dbReference type="InterPro" id="IPR007110">
    <property type="entry name" value="Ig-like_dom"/>
</dbReference>
<dbReference type="PROSITE" id="PS50835">
    <property type="entry name" value="IG_LIKE"/>
    <property type="match status" value="6"/>
</dbReference>
<dbReference type="InterPro" id="IPR013783">
    <property type="entry name" value="Ig-like_fold"/>
</dbReference>
<feature type="region of interest" description="Disordered" evidence="9">
    <location>
        <begin position="963"/>
        <end position="987"/>
    </location>
</feature>
<dbReference type="InterPro" id="IPR003598">
    <property type="entry name" value="Ig_sub2"/>
</dbReference>
<gene>
    <name evidence="13" type="primary">LOC115379733</name>
</gene>
<evidence type="ECO:0000256" key="6">
    <source>
        <dbReference type="ARBA" id="ARBA00023136"/>
    </source>
</evidence>
<evidence type="ECO:0000256" key="10">
    <source>
        <dbReference type="SAM" id="Phobius"/>
    </source>
</evidence>
<reference evidence="13" key="1">
    <citation type="submission" date="2019-06" db="EMBL/GenBank/DDBJ databases">
        <authorList>
            <consortium name="Wellcome Sanger Institute Data Sharing"/>
        </authorList>
    </citation>
    <scope>NUCLEOTIDE SEQUENCE [LARGE SCALE GENOMIC DNA]</scope>
</reference>
<evidence type="ECO:0000256" key="8">
    <source>
        <dbReference type="ARBA" id="ARBA00023319"/>
    </source>
</evidence>
<organism evidence="13 14">
    <name type="scientific">Myripristis murdjan</name>
    <name type="common">pinecone soldierfish</name>
    <dbReference type="NCBI Taxonomy" id="586833"/>
    <lineage>
        <taxon>Eukaryota</taxon>
        <taxon>Metazoa</taxon>
        <taxon>Chordata</taxon>
        <taxon>Craniata</taxon>
        <taxon>Vertebrata</taxon>
        <taxon>Euteleostomi</taxon>
        <taxon>Actinopterygii</taxon>
        <taxon>Neopterygii</taxon>
        <taxon>Teleostei</taxon>
        <taxon>Neoteleostei</taxon>
        <taxon>Acanthomorphata</taxon>
        <taxon>Holocentriformes</taxon>
        <taxon>Holocentridae</taxon>
        <taxon>Myripristis</taxon>
    </lineage>
</organism>
<protein>
    <submittedName>
        <fullName evidence="13">Immunoglobulin superfamily, member 3-like</fullName>
    </submittedName>
</protein>
<keyword evidence="2 10" id="KW-0812">Transmembrane</keyword>
<evidence type="ECO:0000256" key="2">
    <source>
        <dbReference type="ARBA" id="ARBA00022692"/>
    </source>
</evidence>
<feature type="transmembrane region" description="Helical" evidence="10">
    <location>
        <begin position="934"/>
        <end position="956"/>
    </location>
</feature>
<dbReference type="PANTHER" id="PTHR12207:SF25">
    <property type="entry name" value="IMMUNOGLOBULIN SUPERFAMILY MEMBER 2"/>
    <property type="match status" value="1"/>
</dbReference>
<dbReference type="InterPro" id="IPR003599">
    <property type="entry name" value="Ig_sub"/>
</dbReference>
<dbReference type="InterPro" id="IPR036179">
    <property type="entry name" value="Ig-like_dom_sf"/>
</dbReference>
<keyword evidence="3 11" id="KW-0732">Signal</keyword>
<dbReference type="Gene3D" id="2.60.40.10">
    <property type="entry name" value="Immunoglobulins"/>
    <property type="match status" value="7"/>
</dbReference>
<evidence type="ECO:0000256" key="5">
    <source>
        <dbReference type="ARBA" id="ARBA00022989"/>
    </source>
</evidence>
<feature type="domain" description="Ig-like" evidence="12">
    <location>
        <begin position="665"/>
        <end position="768"/>
    </location>
</feature>
<dbReference type="Proteomes" id="UP000472263">
    <property type="component" value="Chromosome 21"/>
</dbReference>
<keyword evidence="4" id="KW-0677">Repeat</keyword>
<dbReference type="InterPro" id="IPR013106">
    <property type="entry name" value="Ig_V-set"/>
</dbReference>
<evidence type="ECO:0000259" key="12">
    <source>
        <dbReference type="PROSITE" id="PS50835"/>
    </source>
</evidence>
<evidence type="ECO:0000256" key="3">
    <source>
        <dbReference type="ARBA" id="ARBA00022729"/>
    </source>
</evidence>
<reference evidence="13" key="3">
    <citation type="submission" date="2025-09" db="UniProtKB">
        <authorList>
            <consortium name="Ensembl"/>
        </authorList>
    </citation>
    <scope>IDENTIFICATION</scope>
</reference>
<evidence type="ECO:0000256" key="4">
    <source>
        <dbReference type="ARBA" id="ARBA00022737"/>
    </source>
</evidence>
<feature type="domain" description="Ig-like" evidence="12">
    <location>
        <begin position="542"/>
        <end position="642"/>
    </location>
</feature>
<dbReference type="InParanoid" id="A0A668AYW0"/>
<dbReference type="FunFam" id="2.60.40.10:FF:000191">
    <property type="entry name" value="Immunoglobulin superfamily member 3"/>
    <property type="match status" value="1"/>
</dbReference>
<keyword evidence="5 10" id="KW-1133">Transmembrane helix</keyword>
<dbReference type="SMART" id="SM00409">
    <property type="entry name" value="IG"/>
    <property type="match status" value="7"/>
</dbReference>
<evidence type="ECO:0000313" key="13">
    <source>
        <dbReference type="Ensembl" id="ENSMMDP00005053821.1"/>
    </source>
</evidence>
<name>A0A668AYW0_9TELE</name>
<dbReference type="InterPro" id="IPR051102">
    <property type="entry name" value="IgSF_V-set/TM_domain"/>
</dbReference>
<dbReference type="SMART" id="SM00406">
    <property type="entry name" value="IGv"/>
    <property type="match status" value="6"/>
</dbReference>
<reference evidence="13" key="2">
    <citation type="submission" date="2025-08" db="UniProtKB">
        <authorList>
            <consortium name="Ensembl"/>
        </authorList>
    </citation>
    <scope>IDENTIFICATION</scope>
</reference>
<keyword evidence="14" id="KW-1185">Reference proteome</keyword>
<dbReference type="FunFam" id="2.60.40.10:FF:000491">
    <property type="entry name" value="Immunoglobulin superfamily, member 3"/>
    <property type="match status" value="1"/>
</dbReference>
<dbReference type="GeneTree" id="ENSGT00940000155177"/>
<accession>A0A668AYW0</accession>